<evidence type="ECO:0000313" key="1">
    <source>
        <dbReference type="EMBL" id="CEG10200.1"/>
    </source>
</evidence>
<evidence type="ECO:0000313" key="2">
    <source>
        <dbReference type="Proteomes" id="UP000035762"/>
    </source>
</evidence>
<gene>
    <name evidence="1" type="ORF">BN961_03637</name>
</gene>
<reference evidence="1 2" key="1">
    <citation type="journal article" date="2014" name="Genome Announc.">
        <title>Genome Sequence of Afipia felis Strain 76713, Isolated in Hospital Water Using an Amoeba Co-Culture Procedure.</title>
        <authorList>
            <person name="Benamar S."/>
            <person name="La Scola B."/>
            <person name="Croce O."/>
        </authorList>
    </citation>
    <scope>NUCLEOTIDE SEQUENCE [LARGE SCALE GENOMIC DNA]</scope>
    <source>
        <strain evidence="1 2">76713</strain>
    </source>
</reference>
<name>A0A090MS47_AFIFE</name>
<keyword evidence="2" id="KW-1185">Reference proteome</keyword>
<dbReference type="AlphaFoldDB" id="A0A090MS47"/>
<dbReference type="STRING" id="1035.BN961_03637"/>
<proteinExistence type="predicted"/>
<organism evidence="1 2">
    <name type="scientific">Afipia felis</name>
    <name type="common">Cat scratch disease bacillus</name>
    <dbReference type="NCBI Taxonomy" id="1035"/>
    <lineage>
        <taxon>Bacteria</taxon>
        <taxon>Pseudomonadati</taxon>
        <taxon>Pseudomonadota</taxon>
        <taxon>Alphaproteobacteria</taxon>
        <taxon>Hyphomicrobiales</taxon>
        <taxon>Nitrobacteraceae</taxon>
        <taxon>Afipia</taxon>
    </lineage>
</organism>
<dbReference type="OrthoDB" id="9114202at2"/>
<dbReference type="RefSeq" id="WP_048757827.1">
    <property type="nucleotide sequence ID" value="NZ_CCAZ020000002.1"/>
</dbReference>
<comment type="caution">
    <text evidence="1">The sequence shown here is derived from an EMBL/GenBank/DDBJ whole genome shotgun (WGS) entry which is preliminary data.</text>
</comment>
<sequence>MNSHDHQPTEGDLIEEAVHVEIEIEDRVELLTLPLTSGVMLVEAIREKLEISEEFHFFERDRDELFSHPAPGRKHVRLVGHRCHQVMLDVRFEHHTKQHHFKPSTTVFTALQWAVSKHAYDLDPMKAAKANLILPGADMPLARDDVLGKHMKPGHCTLVVDLTLRDFTNG</sequence>
<dbReference type="Proteomes" id="UP000035762">
    <property type="component" value="Unassembled WGS sequence"/>
</dbReference>
<protein>
    <submittedName>
        <fullName evidence="1">Uncharacterized protein</fullName>
    </submittedName>
</protein>
<dbReference type="EMBL" id="CCAZ020000002">
    <property type="protein sequence ID" value="CEG10200.1"/>
    <property type="molecule type" value="Genomic_DNA"/>
</dbReference>
<accession>A0A090MS47</accession>